<protein>
    <submittedName>
        <fullName evidence="1">Uncharacterized protein</fullName>
    </submittedName>
</protein>
<name>A0ACC2FD06_DALPE</name>
<proteinExistence type="predicted"/>
<dbReference type="EMBL" id="CM055757">
    <property type="protein sequence ID" value="KAJ7989239.1"/>
    <property type="molecule type" value="Genomic_DNA"/>
</dbReference>
<accession>A0ACC2FD06</accession>
<organism evidence="1 2">
    <name type="scientific">Dallia pectoralis</name>
    <name type="common">Alaska blackfish</name>
    <dbReference type="NCBI Taxonomy" id="75939"/>
    <lineage>
        <taxon>Eukaryota</taxon>
        <taxon>Metazoa</taxon>
        <taxon>Chordata</taxon>
        <taxon>Craniata</taxon>
        <taxon>Vertebrata</taxon>
        <taxon>Euteleostomi</taxon>
        <taxon>Actinopterygii</taxon>
        <taxon>Neopterygii</taxon>
        <taxon>Teleostei</taxon>
        <taxon>Protacanthopterygii</taxon>
        <taxon>Esociformes</taxon>
        <taxon>Umbridae</taxon>
        <taxon>Dallia</taxon>
    </lineage>
</organism>
<comment type="caution">
    <text evidence="1">The sequence shown here is derived from an EMBL/GenBank/DDBJ whole genome shotgun (WGS) entry which is preliminary data.</text>
</comment>
<reference evidence="1" key="1">
    <citation type="submission" date="2021-05" db="EMBL/GenBank/DDBJ databases">
        <authorList>
            <person name="Pan Q."/>
            <person name="Jouanno E."/>
            <person name="Zahm M."/>
            <person name="Klopp C."/>
            <person name="Cabau C."/>
            <person name="Louis A."/>
            <person name="Berthelot C."/>
            <person name="Parey E."/>
            <person name="Roest Crollius H."/>
            <person name="Montfort J."/>
            <person name="Robinson-Rechavi M."/>
            <person name="Bouchez O."/>
            <person name="Lampietro C."/>
            <person name="Lopez Roques C."/>
            <person name="Donnadieu C."/>
            <person name="Postlethwait J."/>
            <person name="Bobe J."/>
            <person name="Dillon D."/>
            <person name="Chandos A."/>
            <person name="von Hippel F."/>
            <person name="Guiguen Y."/>
        </authorList>
    </citation>
    <scope>NUCLEOTIDE SEQUENCE</scope>
    <source>
        <strain evidence="1">YG-Jan2019</strain>
    </source>
</reference>
<evidence type="ECO:0000313" key="2">
    <source>
        <dbReference type="Proteomes" id="UP001157502"/>
    </source>
</evidence>
<gene>
    <name evidence="1" type="ORF">DPEC_G00317430</name>
</gene>
<evidence type="ECO:0000313" key="1">
    <source>
        <dbReference type="EMBL" id="KAJ7989239.1"/>
    </source>
</evidence>
<dbReference type="Proteomes" id="UP001157502">
    <property type="component" value="Chromosome 30"/>
</dbReference>
<keyword evidence="2" id="KW-1185">Reference proteome</keyword>
<sequence>MHPSASCVLFHPSCVDLTRRSQTAWRQAPDVTHSPSGAVSQSPRPASSPLLPTAAVTQMFTSAADPFRFHGNPRPPPTRVDP</sequence>